<evidence type="ECO:0000313" key="2">
    <source>
        <dbReference type="EMBL" id="VFJ99721.1"/>
    </source>
</evidence>
<dbReference type="EMBL" id="CAADFI010000164">
    <property type="protein sequence ID" value="VFJ99638.1"/>
    <property type="molecule type" value="Genomic_DNA"/>
</dbReference>
<evidence type="ECO:0000313" key="1">
    <source>
        <dbReference type="EMBL" id="VFJ99638.1"/>
    </source>
</evidence>
<dbReference type="EMBL" id="CAADFJ010000161">
    <property type="protein sequence ID" value="VFK04095.1"/>
    <property type="molecule type" value="Genomic_DNA"/>
</dbReference>
<dbReference type="Pfam" id="PF00805">
    <property type="entry name" value="Pentapeptide"/>
    <property type="match status" value="2"/>
</dbReference>
<dbReference type="PANTHER" id="PTHR14136:SF17">
    <property type="entry name" value="BTB_POZ DOMAIN-CONTAINING PROTEIN KCTD9"/>
    <property type="match status" value="1"/>
</dbReference>
<proteinExistence type="predicted"/>
<dbReference type="PANTHER" id="PTHR14136">
    <property type="entry name" value="BTB_POZ DOMAIN-CONTAINING PROTEIN KCTD9"/>
    <property type="match status" value="1"/>
</dbReference>
<dbReference type="InterPro" id="IPR051082">
    <property type="entry name" value="Pentapeptide-BTB/POZ_domain"/>
</dbReference>
<dbReference type="Gene3D" id="2.160.20.80">
    <property type="entry name" value="E3 ubiquitin-protein ligase SopA"/>
    <property type="match status" value="1"/>
</dbReference>
<name>A0A450V4H5_9GAMM</name>
<protein>
    <submittedName>
        <fullName evidence="2">Pentapeptide repeat-containing protein</fullName>
    </submittedName>
</protein>
<dbReference type="EMBL" id="CAADFG010000170">
    <property type="protein sequence ID" value="VFJ99721.1"/>
    <property type="molecule type" value="Genomic_DNA"/>
</dbReference>
<evidence type="ECO:0000313" key="3">
    <source>
        <dbReference type="EMBL" id="VFK04095.1"/>
    </source>
</evidence>
<gene>
    <name evidence="2" type="ORF">BECKH772A_GA0070896_101702</name>
    <name evidence="1" type="ORF">BECKH772B_GA0070898_101643</name>
    <name evidence="3" type="ORF">BECKH772C_GA0070978_101613</name>
</gene>
<sequence length="275" mass="29997">MDTDLTNASLKNADLEGATLEGVILKHATLNGAVLGGANLAKTDLSFAKMAGADLSGANMEKTTLNETNLRGTTLREATFNGTNFRSADLTGADLRATTLRLADLTDTKLGLADLRGAKLLSTPLTPLEESSLGLSLEERKTWEERPCRIREGNPEDEACRKQWEARIPPEQPCFMTTAWGPCRESKDLETYDRQLATFLAGLACEDGANARAVIRRLDRLKDDPHTAKRPLADLLGNRLVKQDCPEITCLPAEVLESVAEYRGDAEVPERTCPD</sequence>
<dbReference type="InterPro" id="IPR001646">
    <property type="entry name" value="5peptide_repeat"/>
</dbReference>
<reference evidence="2" key="1">
    <citation type="submission" date="2019-02" db="EMBL/GenBank/DDBJ databases">
        <authorList>
            <person name="Gruber-Vodicka R. H."/>
            <person name="Seah K. B. B."/>
        </authorList>
    </citation>
    <scope>NUCLEOTIDE SEQUENCE</scope>
    <source>
        <strain evidence="3">BECK_SA2B12</strain>
        <strain evidence="2">BECK_SA2B15</strain>
        <strain evidence="1">BECK_SA2B20</strain>
    </source>
</reference>
<organism evidence="2">
    <name type="scientific">Candidatus Kentrum eta</name>
    <dbReference type="NCBI Taxonomy" id="2126337"/>
    <lineage>
        <taxon>Bacteria</taxon>
        <taxon>Pseudomonadati</taxon>
        <taxon>Pseudomonadota</taxon>
        <taxon>Gammaproteobacteria</taxon>
        <taxon>Candidatus Kentrum</taxon>
    </lineage>
</organism>
<accession>A0A450V4H5</accession>
<dbReference type="AlphaFoldDB" id="A0A450V4H5"/>
<dbReference type="SUPFAM" id="SSF141571">
    <property type="entry name" value="Pentapeptide repeat-like"/>
    <property type="match status" value="1"/>
</dbReference>